<evidence type="ECO:0000259" key="2">
    <source>
        <dbReference type="Pfam" id="PF23238"/>
    </source>
</evidence>
<sequence length="444" mass="51457">MWRDLFDRVLWVPLRNLKLKERQTAGYNFGHLFQHEYFSQHPEGIQLAQSLWNVLQDTNSSRTLFILDGLDEVSQDLDGDMFGFLEKLLNQPNVIITSRSNAILPTKLDGVHLEVETVGFYPPQVTAYIENAFTDQETRKTDLERIEEVQSFLQRHQLIQGLVRIPIQLDVFCYTWTGFSSEAVPETMTGVYMNIEEILWRKDAVNLEKPAQRRMQAALPGEVRKFVKDELSLLELLAFTGMHNDVIDFEPKHRKAVLEHWEPHECLLIDDKLGRVSFLRTSSTSATDCNQNYHFLHLTFQEYFAARYFTRQWRTQQPLKCLNLNNGEKQNIEPTTFLLRHKYTVRYDVLWRFVAGLLGTTDGTETLRFFQTIENEPRDLFLPQEVLNTALQKASQDAKVVLLKSLSARSAVLSHIQGTLPNDVLEAVAARLEDEDKDLRQAGR</sequence>
<protein>
    <recommendedName>
        <fullName evidence="5">NACHT domain-containing protein</fullName>
    </recommendedName>
</protein>
<dbReference type="Pfam" id="PF05729">
    <property type="entry name" value="NACHT"/>
    <property type="match status" value="1"/>
</dbReference>
<comment type="caution">
    <text evidence="3">The sequence shown here is derived from an EMBL/GenBank/DDBJ whole genome shotgun (WGS) entry which is preliminary data.</text>
</comment>
<feature type="domain" description="NACHT" evidence="1">
    <location>
        <begin position="6"/>
        <end position="135"/>
    </location>
</feature>
<dbReference type="InterPro" id="IPR027417">
    <property type="entry name" value="P-loop_NTPase"/>
</dbReference>
<evidence type="ECO:0000259" key="1">
    <source>
        <dbReference type="Pfam" id="PF05729"/>
    </source>
</evidence>
<reference evidence="3" key="2">
    <citation type="submission" date="2023-05" db="EMBL/GenBank/DDBJ databases">
        <authorList>
            <consortium name="Lawrence Berkeley National Laboratory"/>
            <person name="Steindorff A."/>
            <person name="Hensen N."/>
            <person name="Bonometti L."/>
            <person name="Westerberg I."/>
            <person name="Brannstrom I.O."/>
            <person name="Guillou S."/>
            <person name="Cros-Aarteil S."/>
            <person name="Calhoun S."/>
            <person name="Haridas S."/>
            <person name="Kuo A."/>
            <person name="Mondo S."/>
            <person name="Pangilinan J."/>
            <person name="Riley R."/>
            <person name="Labutti K."/>
            <person name="Andreopoulos B."/>
            <person name="Lipzen A."/>
            <person name="Chen C."/>
            <person name="Yanf M."/>
            <person name="Daum C."/>
            <person name="Ng V."/>
            <person name="Clum A."/>
            <person name="Ohm R."/>
            <person name="Martin F."/>
            <person name="Silar P."/>
            <person name="Natvig D."/>
            <person name="Lalanne C."/>
            <person name="Gautier V."/>
            <person name="Ament-Velasquez S.L."/>
            <person name="Kruys A."/>
            <person name="Hutchinson M.I."/>
            <person name="Powell A.J."/>
            <person name="Barry K."/>
            <person name="Miller A.N."/>
            <person name="Grigoriev I.V."/>
            <person name="Debuchy R."/>
            <person name="Gladieux P."/>
            <person name="Thoren M.H."/>
            <person name="Johannesson H."/>
        </authorList>
    </citation>
    <scope>NUCLEOTIDE SEQUENCE</scope>
    <source>
        <strain evidence="3">CBS 359.72</strain>
    </source>
</reference>
<gene>
    <name evidence="3" type="ORF">C7999DRAFT_45074</name>
</gene>
<reference evidence="3" key="1">
    <citation type="journal article" date="2023" name="Mol. Phylogenet. Evol.">
        <title>Genome-scale phylogeny and comparative genomics of the fungal order Sordariales.</title>
        <authorList>
            <person name="Hensen N."/>
            <person name="Bonometti L."/>
            <person name="Westerberg I."/>
            <person name="Brannstrom I.O."/>
            <person name="Guillou S."/>
            <person name="Cros-Aarteil S."/>
            <person name="Calhoun S."/>
            <person name="Haridas S."/>
            <person name="Kuo A."/>
            <person name="Mondo S."/>
            <person name="Pangilinan J."/>
            <person name="Riley R."/>
            <person name="LaButti K."/>
            <person name="Andreopoulos B."/>
            <person name="Lipzen A."/>
            <person name="Chen C."/>
            <person name="Yan M."/>
            <person name="Daum C."/>
            <person name="Ng V."/>
            <person name="Clum A."/>
            <person name="Steindorff A."/>
            <person name="Ohm R.A."/>
            <person name="Martin F."/>
            <person name="Silar P."/>
            <person name="Natvig D.O."/>
            <person name="Lalanne C."/>
            <person name="Gautier V."/>
            <person name="Ament-Velasquez S.L."/>
            <person name="Kruys A."/>
            <person name="Hutchinson M.I."/>
            <person name="Powell A.J."/>
            <person name="Barry K."/>
            <person name="Miller A.N."/>
            <person name="Grigoriev I.V."/>
            <person name="Debuchy R."/>
            <person name="Gladieux P."/>
            <person name="Hiltunen Thoren M."/>
            <person name="Johannesson H."/>
        </authorList>
    </citation>
    <scope>NUCLEOTIDE SEQUENCE</scope>
    <source>
        <strain evidence="3">CBS 359.72</strain>
    </source>
</reference>
<dbReference type="Pfam" id="PF23238">
    <property type="entry name" value="DUF7068"/>
    <property type="match status" value="1"/>
</dbReference>
<proteinExistence type="predicted"/>
<dbReference type="PANTHER" id="PTHR46312">
    <property type="entry name" value="NACHT DOMAIN-CONTAINING PROTEIN"/>
    <property type="match status" value="1"/>
</dbReference>
<dbReference type="Gene3D" id="3.40.50.300">
    <property type="entry name" value="P-loop containing nucleotide triphosphate hydrolases"/>
    <property type="match status" value="1"/>
</dbReference>
<organism evidence="3 4">
    <name type="scientific">Corynascus novoguineensis</name>
    <dbReference type="NCBI Taxonomy" id="1126955"/>
    <lineage>
        <taxon>Eukaryota</taxon>
        <taxon>Fungi</taxon>
        <taxon>Dikarya</taxon>
        <taxon>Ascomycota</taxon>
        <taxon>Pezizomycotina</taxon>
        <taxon>Sordariomycetes</taxon>
        <taxon>Sordariomycetidae</taxon>
        <taxon>Sordariales</taxon>
        <taxon>Chaetomiaceae</taxon>
        <taxon>Corynascus</taxon>
    </lineage>
</organism>
<accession>A0AAN7CJY6</accession>
<dbReference type="AlphaFoldDB" id="A0AAN7CJY6"/>
<dbReference type="EMBL" id="MU857920">
    <property type="protein sequence ID" value="KAK4243011.1"/>
    <property type="molecule type" value="Genomic_DNA"/>
</dbReference>
<evidence type="ECO:0000313" key="4">
    <source>
        <dbReference type="Proteomes" id="UP001303647"/>
    </source>
</evidence>
<dbReference type="Proteomes" id="UP001303647">
    <property type="component" value="Unassembled WGS sequence"/>
</dbReference>
<name>A0AAN7CJY6_9PEZI</name>
<dbReference type="InterPro" id="IPR007111">
    <property type="entry name" value="NACHT_NTPase"/>
</dbReference>
<dbReference type="PANTHER" id="PTHR46312:SF2">
    <property type="entry name" value="NUCLEOTIDE-BINDING OLIGOMERIZATION DOMAIN-CONTAINING PROTEIN 2-LIKE"/>
    <property type="match status" value="1"/>
</dbReference>
<evidence type="ECO:0008006" key="5">
    <source>
        <dbReference type="Google" id="ProtNLM"/>
    </source>
</evidence>
<keyword evidence="4" id="KW-1185">Reference proteome</keyword>
<evidence type="ECO:0000313" key="3">
    <source>
        <dbReference type="EMBL" id="KAK4243011.1"/>
    </source>
</evidence>
<dbReference type="InterPro" id="IPR055496">
    <property type="entry name" value="DUF7068"/>
</dbReference>
<feature type="domain" description="DUF7068" evidence="2">
    <location>
        <begin position="145"/>
        <end position="187"/>
    </location>
</feature>